<accession>A0ABW2D0Y3</accession>
<organism evidence="2 3">
    <name type="scientific">Actinomadura yumaensis</name>
    <dbReference type="NCBI Taxonomy" id="111807"/>
    <lineage>
        <taxon>Bacteria</taxon>
        <taxon>Bacillati</taxon>
        <taxon>Actinomycetota</taxon>
        <taxon>Actinomycetes</taxon>
        <taxon>Streptosporangiales</taxon>
        <taxon>Thermomonosporaceae</taxon>
        <taxon>Actinomadura</taxon>
    </lineage>
</organism>
<evidence type="ECO:0000259" key="1">
    <source>
        <dbReference type="PROSITE" id="PS51186"/>
    </source>
</evidence>
<gene>
    <name evidence="2" type="ORF">ACFQKB_44555</name>
</gene>
<keyword evidence="3" id="KW-1185">Reference proteome</keyword>
<dbReference type="RefSeq" id="WP_160821151.1">
    <property type="nucleotide sequence ID" value="NZ_JBHSXS010000062.1"/>
</dbReference>
<dbReference type="Gene3D" id="3.40.630.30">
    <property type="match status" value="1"/>
</dbReference>
<evidence type="ECO:0000313" key="3">
    <source>
        <dbReference type="Proteomes" id="UP001596380"/>
    </source>
</evidence>
<dbReference type="PROSITE" id="PS51186">
    <property type="entry name" value="GNAT"/>
    <property type="match status" value="1"/>
</dbReference>
<dbReference type="Proteomes" id="UP001596380">
    <property type="component" value="Unassembled WGS sequence"/>
</dbReference>
<comment type="caution">
    <text evidence="2">The sequence shown here is derived from an EMBL/GenBank/DDBJ whole genome shotgun (WGS) entry which is preliminary data.</text>
</comment>
<reference evidence="3" key="1">
    <citation type="journal article" date="2019" name="Int. J. Syst. Evol. Microbiol.">
        <title>The Global Catalogue of Microorganisms (GCM) 10K type strain sequencing project: providing services to taxonomists for standard genome sequencing and annotation.</title>
        <authorList>
            <consortium name="The Broad Institute Genomics Platform"/>
            <consortium name="The Broad Institute Genome Sequencing Center for Infectious Disease"/>
            <person name="Wu L."/>
            <person name="Ma J."/>
        </authorList>
    </citation>
    <scope>NUCLEOTIDE SEQUENCE [LARGE SCALE GENOMIC DNA]</scope>
    <source>
        <strain evidence="3">JCM 3369</strain>
    </source>
</reference>
<dbReference type="EMBL" id="JBHSXS010000062">
    <property type="protein sequence ID" value="MFC6886901.1"/>
    <property type="molecule type" value="Genomic_DNA"/>
</dbReference>
<dbReference type="InterPro" id="IPR000182">
    <property type="entry name" value="GNAT_dom"/>
</dbReference>
<dbReference type="SUPFAM" id="SSF55729">
    <property type="entry name" value="Acyl-CoA N-acyltransferases (Nat)"/>
    <property type="match status" value="1"/>
</dbReference>
<evidence type="ECO:0000313" key="2">
    <source>
        <dbReference type="EMBL" id="MFC6886901.1"/>
    </source>
</evidence>
<proteinExistence type="predicted"/>
<sequence>MGQGRYERHDFADLRAMQELTGRLWSPDGCRWHLGELVWHRLQHPGREPQWRISVWKHAGETVAWAWAQPPGRLDLHVDPAHARVMDEILRWFETVAPRSARVVTVLDTESPLVEALLGHGFRLQRNGPFFVHLRRSLAGDLPEPAVPDGYTLRPVRGEEEAGARAAVHRAAFSRPGEPSEVVTESYLRVMRAWPYRADLDWLVEAPDGTPVSFCLVWLDERNRAAVLEPVGTAPGHRRRGLASAAVLGALRAARALGADHARVAARGDDAYPSARATYQSLGFRPFTRNLSFVRGH</sequence>
<name>A0ABW2D0Y3_9ACTN</name>
<feature type="domain" description="N-acetyltransferase" evidence="1">
    <location>
        <begin position="151"/>
        <end position="297"/>
    </location>
</feature>
<dbReference type="InterPro" id="IPR016181">
    <property type="entry name" value="Acyl_CoA_acyltransferase"/>
</dbReference>
<dbReference type="Pfam" id="PF00583">
    <property type="entry name" value="Acetyltransf_1"/>
    <property type="match status" value="1"/>
</dbReference>
<protein>
    <submittedName>
        <fullName evidence="2">GNAT family N-acetyltransferase</fullName>
    </submittedName>
</protein>